<dbReference type="CDD" id="cd00165">
    <property type="entry name" value="S4"/>
    <property type="match status" value="1"/>
</dbReference>
<dbReference type="Gene3D" id="3.10.290.10">
    <property type="entry name" value="RNA-binding S4 domain"/>
    <property type="match status" value="1"/>
</dbReference>
<dbReference type="GO" id="GO:0034605">
    <property type="term" value="P:cellular response to heat"/>
    <property type="evidence" value="ECO:0007669"/>
    <property type="project" value="InterPro"/>
</dbReference>
<feature type="region of interest" description="Disordered" evidence="5">
    <location>
        <begin position="96"/>
        <end position="124"/>
    </location>
</feature>
<keyword evidence="8" id="KW-1185">Reference proteome</keyword>
<dbReference type="Pfam" id="PF01479">
    <property type="entry name" value="S4"/>
    <property type="match status" value="1"/>
</dbReference>
<dbReference type="PROSITE" id="PS50889">
    <property type="entry name" value="S4"/>
    <property type="match status" value="1"/>
</dbReference>
<feature type="domain" description="RNA-binding S4" evidence="6">
    <location>
        <begin position="2"/>
        <end position="63"/>
    </location>
</feature>
<evidence type="ECO:0000256" key="2">
    <source>
        <dbReference type="ARBA" id="ARBA00022884"/>
    </source>
</evidence>
<evidence type="ECO:0000256" key="4">
    <source>
        <dbReference type="PIRNR" id="PIRNR016821"/>
    </source>
</evidence>
<protein>
    <recommendedName>
        <fullName evidence="4">Heat shock protein 15</fullName>
    </recommendedName>
</protein>
<dbReference type="SUPFAM" id="SSF55174">
    <property type="entry name" value="Alpha-L RNA-binding motif"/>
    <property type="match status" value="1"/>
</dbReference>
<keyword evidence="2 4" id="KW-0694">RNA-binding</keyword>
<feature type="compositionally biased region" description="Basic and acidic residues" evidence="5">
    <location>
        <begin position="97"/>
        <end position="108"/>
    </location>
</feature>
<evidence type="ECO:0000256" key="3">
    <source>
        <dbReference type="ARBA" id="ARBA00023125"/>
    </source>
</evidence>
<dbReference type="GO" id="GO:0043023">
    <property type="term" value="F:ribosomal large subunit binding"/>
    <property type="evidence" value="ECO:0007669"/>
    <property type="project" value="InterPro"/>
</dbReference>
<dbReference type="RefSeq" id="WP_099018890.1">
    <property type="nucleotide sequence ID" value="NZ_NIHB01000002.1"/>
</dbReference>
<dbReference type="GO" id="GO:0003677">
    <property type="term" value="F:DNA binding"/>
    <property type="evidence" value="ECO:0007669"/>
    <property type="project" value="UniProtKB-KW"/>
</dbReference>
<sequence length="124" mass="14432">MERIDKWLWAARFFKTRTLAKKMVEQGKIKVDGQKCKPSRNIAIGNHISIKKNDQLWEVKVLQMAEKRGSATIAQTLYEETAESIKNRESAILLSKMEYHSTPKPDKRPTKKQRRDIKSFKSQG</sequence>
<keyword evidence="3 4" id="KW-0238">DNA-binding</keyword>
<reference evidence="7 8" key="1">
    <citation type="submission" date="2019-03" db="EMBL/GenBank/DDBJ databases">
        <title>Genomic Encyclopedia of Type Strains, Phase IV (KMG-IV): sequencing the most valuable type-strain genomes for metagenomic binning, comparative biology and taxonomic classification.</title>
        <authorList>
            <person name="Goeker M."/>
        </authorList>
    </citation>
    <scope>NUCLEOTIDE SEQUENCE [LARGE SCALE GENOMIC DNA]</scope>
    <source>
        <strain evidence="7 8">DSM 25488</strain>
    </source>
</reference>
<keyword evidence="7" id="KW-0346">Stress response</keyword>
<dbReference type="InterPro" id="IPR002942">
    <property type="entry name" value="S4_RNA-bd"/>
</dbReference>
<dbReference type="GO" id="GO:0003727">
    <property type="term" value="F:single-stranded RNA binding"/>
    <property type="evidence" value="ECO:0007669"/>
    <property type="project" value="InterPro"/>
</dbReference>
<dbReference type="AlphaFoldDB" id="A0A4R6XDY3"/>
<dbReference type="EMBL" id="SNZB01000006">
    <property type="protein sequence ID" value="TDR17526.1"/>
    <property type="molecule type" value="Genomic_DNA"/>
</dbReference>
<dbReference type="OrthoDB" id="9797176at2"/>
<evidence type="ECO:0000313" key="8">
    <source>
        <dbReference type="Proteomes" id="UP000295724"/>
    </source>
</evidence>
<comment type="caution">
    <text evidence="7">The sequence shown here is derived from an EMBL/GenBank/DDBJ whole genome shotgun (WGS) entry which is preliminary data.</text>
</comment>
<dbReference type="InterPro" id="IPR025708">
    <property type="entry name" value="HSP15"/>
</dbReference>
<proteinExistence type="inferred from homology"/>
<name>A0A4R6XDY3_9GAMM</name>
<evidence type="ECO:0000256" key="1">
    <source>
        <dbReference type="ARBA" id="ARBA00008396"/>
    </source>
</evidence>
<comment type="similarity">
    <text evidence="1 4">Belongs to the HSP15 family.</text>
</comment>
<dbReference type="InterPro" id="IPR036986">
    <property type="entry name" value="S4_RNA-bd_sf"/>
</dbReference>
<accession>A0A4R6XDY3</accession>
<evidence type="ECO:0000259" key="6">
    <source>
        <dbReference type="SMART" id="SM00363"/>
    </source>
</evidence>
<dbReference type="PIRSF" id="PIRSF016821">
    <property type="entry name" value="HSP15"/>
    <property type="match status" value="1"/>
</dbReference>
<dbReference type="SMART" id="SM00363">
    <property type="entry name" value="S4"/>
    <property type="match status" value="1"/>
</dbReference>
<dbReference type="Proteomes" id="UP000295724">
    <property type="component" value="Unassembled WGS sequence"/>
</dbReference>
<organism evidence="7 8">
    <name type="scientific">Marinicella litoralis</name>
    <dbReference type="NCBI Taxonomy" id="644220"/>
    <lineage>
        <taxon>Bacteria</taxon>
        <taxon>Pseudomonadati</taxon>
        <taxon>Pseudomonadota</taxon>
        <taxon>Gammaproteobacteria</taxon>
        <taxon>Lysobacterales</taxon>
        <taxon>Marinicellaceae</taxon>
        <taxon>Marinicella</taxon>
    </lineage>
</organism>
<gene>
    <name evidence="7" type="ORF">C8D91_2585</name>
</gene>
<evidence type="ECO:0000256" key="5">
    <source>
        <dbReference type="SAM" id="MobiDB-lite"/>
    </source>
</evidence>
<evidence type="ECO:0000313" key="7">
    <source>
        <dbReference type="EMBL" id="TDR17526.1"/>
    </source>
</evidence>